<dbReference type="OrthoDB" id="420175at2"/>
<comment type="caution">
    <text evidence="2">The sequence shown here is derived from an EMBL/GenBank/DDBJ whole genome shotgun (WGS) entry which is preliminary data.</text>
</comment>
<dbReference type="InterPro" id="IPR001646">
    <property type="entry name" value="5peptide_repeat"/>
</dbReference>
<dbReference type="Gene3D" id="2.160.20.80">
    <property type="entry name" value="E3 ubiquitin-protein ligase SopA"/>
    <property type="match status" value="1"/>
</dbReference>
<name>A0A401ILQ4_APHSA</name>
<proteinExistence type="predicted"/>
<dbReference type="Pfam" id="PF00805">
    <property type="entry name" value="Pentapeptide"/>
    <property type="match status" value="2"/>
</dbReference>
<evidence type="ECO:0000313" key="2">
    <source>
        <dbReference type="EMBL" id="GBF82168.1"/>
    </source>
</evidence>
<dbReference type="AlphaFoldDB" id="A0A401ILQ4"/>
<gene>
    <name evidence="2" type="ORF">AsFPU1_3596</name>
</gene>
<dbReference type="Proteomes" id="UP000287247">
    <property type="component" value="Unassembled WGS sequence"/>
</dbReference>
<dbReference type="PANTHER" id="PTHR47485">
    <property type="entry name" value="THYLAKOID LUMENAL 17.4 KDA PROTEIN, CHLOROPLASTIC"/>
    <property type="match status" value="1"/>
</dbReference>
<keyword evidence="3" id="KW-1185">Reference proteome</keyword>
<dbReference type="PANTHER" id="PTHR47485:SF1">
    <property type="entry name" value="THYLAKOID LUMENAL 17.4 KDA PROTEIN, CHLOROPLASTIC"/>
    <property type="match status" value="1"/>
</dbReference>
<dbReference type="EMBL" id="BDQK01000016">
    <property type="protein sequence ID" value="GBF82168.1"/>
    <property type="molecule type" value="Genomic_DNA"/>
</dbReference>
<evidence type="ECO:0000313" key="3">
    <source>
        <dbReference type="Proteomes" id="UP000287247"/>
    </source>
</evidence>
<dbReference type="SUPFAM" id="SSF141571">
    <property type="entry name" value="Pentapeptide repeat-like"/>
    <property type="match status" value="1"/>
</dbReference>
<protein>
    <submittedName>
        <fullName evidence="2">Pentapeptide repeat protein</fullName>
    </submittedName>
</protein>
<dbReference type="RefSeq" id="WP_124976062.1">
    <property type="nucleotide sequence ID" value="NZ_BDQK01000016.1"/>
</dbReference>
<organism evidence="2 3">
    <name type="scientific">Aphanothece sacrum FPU1</name>
    <dbReference type="NCBI Taxonomy" id="1920663"/>
    <lineage>
        <taxon>Bacteria</taxon>
        <taxon>Bacillati</taxon>
        <taxon>Cyanobacteriota</taxon>
        <taxon>Cyanophyceae</taxon>
        <taxon>Oscillatoriophycideae</taxon>
        <taxon>Chroococcales</taxon>
        <taxon>Aphanothecaceae</taxon>
        <taxon>Aphanothece</taxon>
    </lineage>
</organism>
<reference evidence="3" key="1">
    <citation type="submission" date="2017-05" db="EMBL/GenBank/DDBJ databases">
        <title>Physiological properties and genetic analysis related to exopolysaccharide production of fresh-water unicellular cyanobacterium Aphanothece sacrum, Suizenji Nori, that has been cultured as a food source in Japan.</title>
        <authorList>
            <person name="Kanesaki Y."/>
            <person name="Yoshikawa S."/>
            <person name="Ohki K."/>
        </authorList>
    </citation>
    <scope>NUCLEOTIDE SEQUENCE [LARGE SCALE GENOMIC DNA]</scope>
    <source>
        <strain evidence="3">FPU1</strain>
    </source>
</reference>
<accession>A0A401ILQ4</accession>
<evidence type="ECO:0000256" key="1">
    <source>
        <dbReference type="ARBA" id="ARBA00022737"/>
    </source>
</evidence>
<sequence>MSESRSFEPHLTSYNPYPDCVSLNLKVLPLRVETTVLEQLNLELTIRFNEQEKSLLNGQIKFALKGGKLKLNLKNGQIIEPKRSFNDACQLQTLTPVEAVWQFTPQLGQSYLKIPSISSQIAIIEVIPDTSLSVTFEVSPSDVSITQTEGLWRHDIHPNQHSILERVLAQFLWKNRLNPYLSQIQVSLDGLASESPDDQPTQGINPHSLAQLHQTIETIYTANNHNLLELAQLAQLNPKVDLCGGNFLATELSSIELSGANLIRSNFRGANLTDADLSEAILCYARFSGADLSGAYLGNAKLNQGDFYRASLALANLIGADLTDANLVEANLSQTNFSGAVVNGAKFGENPGITEEMSQSLRERGAVFVGNS</sequence>
<keyword evidence="1" id="KW-0677">Repeat</keyword>